<reference evidence="2 3" key="1">
    <citation type="submission" date="2012-08" db="EMBL/GenBank/DDBJ databases">
        <title>Oryza genome evolution.</title>
        <authorList>
            <person name="Wing R.A."/>
        </authorList>
    </citation>
    <scope>NUCLEOTIDE SEQUENCE</scope>
</reference>
<evidence type="ECO:0000313" key="2">
    <source>
        <dbReference type="EnsemblPlants" id="LPERR08G17720.1"/>
    </source>
</evidence>
<dbReference type="EnsemblPlants" id="LPERR08G17720.1">
    <property type="protein sequence ID" value="LPERR08G17720.1"/>
    <property type="gene ID" value="LPERR08G17720"/>
</dbReference>
<name>A0A0D9X9X8_9ORYZ</name>
<dbReference type="AlphaFoldDB" id="A0A0D9X9X8"/>
<reference evidence="3" key="2">
    <citation type="submission" date="2013-12" db="EMBL/GenBank/DDBJ databases">
        <authorList>
            <person name="Yu Y."/>
            <person name="Lee S."/>
            <person name="de Baynast K."/>
            <person name="Wissotski M."/>
            <person name="Liu L."/>
            <person name="Talag J."/>
            <person name="Goicoechea J."/>
            <person name="Angelova A."/>
            <person name="Jetty R."/>
            <person name="Kudrna D."/>
            <person name="Golser W."/>
            <person name="Rivera L."/>
            <person name="Zhang J."/>
            <person name="Wing R."/>
        </authorList>
    </citation>
    <scope>NUCLEOTIDE SEQUENCE</scope>
</reference>
<feature type="compositionally biased region" description="Low complexity" evidence="1">
    <location>
        <begin position="8"/>
        <end position="20"/>
    </location>
</feature>
<sequence length="121" mass="12782">MGQSGVVPAPTSSPEPASAEPSRRDARPDPPWEEPDLVGGGRSATGVARSGRRSAGNLRPAAATERRPAPPGRCQCASRHHVNALPHRDNSAAASSPHPLHRSGQPCPRQSGELPRRRRPC</sequence>
<evidence type="ECO:0000313" key="3">
    <source>
        <dbReference type="Proteomes" id="UP000032180"/>
    </source>
</evidence>
<feature type="region of interest" description="Disordered" evidence="1">
    <location>
        <begin position="1"/>
        <end position="121"/>
    </location>
</feature>
<dbReference type="Proteomes" id="UP000032180">
    <property type="component" value="Chromosome 8"/>
</dbReference>
<feature type="compositionally biased region" description="Basic and acidic residues" evidence="1">
    <location>
        <begin position="21"/>
        <end position="30"/>
    </location>
</feature>
<proteinExistence type="predicted"/>
<dbReference type="Gramene" id="LPERR08G17720.1">
    <property type="protein sequence ID" value="LPERR08G17720.1"/>
    <property type="gene ID" value="LPERR08G17720"/>
</dbReference>
<keyword evidence="3" id="KW-1185">Reference proteome</keyword>
<evidence type="ECO:0000256" key="1">
    <source>
        <dbReference type="SAM" id="MobiDB-lite"/>
    </source>
</evidence>
<reference evidence="2" key="3">
    <citation type="submission" date="2015-04" db="UniProtKB">
        <authorList>
            <consortium name="EnsemblPlants"/>
        </authorList>
    </citation>
    <scope>IDENTIFICATION</scope>
</reference>
<protein>
    <submittedName>
        <fullName evidence="2">Uncharacterized protein</fullName>
    </submittedName>
</protein>
<organism evidence="2 3">
    <name type="scientific">Leersia perrieri</name>
    <dbReference type="NCBI Taxonomy" id="77586"/>
    <lineage>
        <taxon>Eukaryota</taxon>
        <taxon>Viridiplantae</taxon>
        <taxon>Streptophyta</taxon>
        <taxon>Embryophyta</taxon>
        <taxon>Tracheophyta</taxon>
        <taxon>Spermatophyta</taxon>
        <taxon>Magnoliopsida</taxon>
        <taxon>Liliopsida</taxon>
        <taxon>Poales</taxon>
        <taxon>Poaceae</taxon>
        <taxon>BOP clade</taxon>
        <taxon>Oryzoideae</taxon>
        <taxon>Oryzeae</taxon>
        <taxon>Oryzinae</taxon>
        <taxon>Leersia</taxon>
    </lineage>
</organism>
<accession>A0A0D9X9X8</accession>
<dbReference type="HOGENOM" id="CLU_2041437_0_0_1"/>